<protein>
    <submittedName>
        <fullName evidence="2">Uncharacterized protein</fullName>
    </submittedName>
</protein>
<evidence type="ECO:0000313" key="2">
    <source>
        <dbReference type="EMBL" id="KAA6379147.1"/>
    </source>
</evidence>
<gene>
    <name evidence="2" type="ORF">EZS28_025327</name>
</gene>
<accession>A0A5J4V9H3</accession>
<organism evidence="2 3">
    <name type="scientific">Streblomastix strix</name>
    <dbReference type="NCBI Taxonomy" id="222440"/>
    <lineage>
        <taxon>Eukaryota</taxon>
        <taxon>Metamonada</taxon>
        <taxon>Preaxostyla</taxon>
        <taxon>Oxymonadida</taxon>
        <taxon>Streblomastigidae</taxon>
        <taxon>Streblomastix</taxon>
    </lineage>
</organism>
<comment type="caution">
    <text evidence="2">The sequence shown here is derived from an EMBL/GenBank/DDBJ whole genome shotgun (WGS) entry which is preliminary data.</text>
</comment>
<feature type="compositionally biased region" description="Polar residues" evidence="1">
    <location>
        <begin position="11"/>
        <end position="31"/>
    </location>
</feature>
<dbReference type="AlphaFoldDB" id="A0A5J4V9H3"/>
<reference evidence="2 3" key="1">
    <citation type="submission" date="2019-03" db="EMBL/GenBank/DDBJ databases">
        <title>Single cell metagenomics reveals metabolic interactions within the superorganism composed of flagellate Streblomastix strix and complex community of Bacteroidetes bacteria on its surface.</title>
        <authorList>
            <person name="Treitli S.C."/>
            <person name="Kolisko M."/>
            <person name="Husnik F."/>
            <person name="Keeling P."/>
            <person name="Hampl V."/>
        </authorList>
    </citation>
    <scope>NUCLEOTIDE SEQUENCE [LARGE SCALE GENOMIC DNA]</scope>
    <source>
        <strain evidence="2">ST1C</strain>
    </source>
</reference>
<proteinExistence type="predicted"/>
<name>A0A5J4V9H3_9EUKA</name>
<dbReference type="Proteomes" id="UP000324800">
    <property type="component" value="Unassembled WGS sequence"/>
</dbReference>
<evidence type="ECO:0000256" key="1">
    <source>
        <dbReference type="SAM" id="MobiDB-lite"/>
    </source>
</evidence>
<evidence type="ECO:0000313" key="3">
    <source>
        <dbReference type="Proteomes" id="UP000324800"/>
    </source>
</evidence>
<sequence>MGQCCGKDTLRTSSPQVQQAEGANTNSQSRQGGLDFNPLPFQQEQVINVNANDQYAPTIRGEHLKQVQQPQIAQTVISAIAEYEPADTKK</sequence>
<dbReference type="EMBL" id="SNRW01008679">
    <property type="protein sequence ID" value="KAA6379147.1"/>
    <property type="molecule type" value="Genomic_DNA"/>
</dbReference>
<feature type="region of interest" description="Disordered" evidence="1">
    <location>
        <begin position="1"/>
        <end position="38"/>
    </location>
</feature>